<dbReference type="OrthoDB" id="164654at2"/>
<evidence type="ECO:0000313" key="3">
    <source>
        <dbReference type="Proteomes" id="UP000223606"/>
    </source>
</evidence>
<dbReference type="AlphaFoldDB" id="A0A2C9DCA1"/>
<accession>A0A2C9DCA1</accession>
<proteinExistence type="predicted"/>
<evidence type="ECO:0000313" key="2">
    <source>
        <dbReference type="EMBL" id="SON57886.1"/>
    </source>
</evidence>
<dbReference type="GO" id="GO:0016788">
    <property type="term" value="F:hydrolase activity, acting on ester bonds"/>
    <property type="evidence" value="ECO:0007669"/>
    <property type="project" value="UniProtKB-ARBA"/>
</dbReference>
<feature type="domain" description="SGNH hydrolase-type esterase" evidence="1">
    <location>
        <begin position="7"/>
        <end position="198"/>
    </location>
</feature>
<dbReference type="Proteomes" id="UP000223606">
    <property type="component" value="Chromosome 1"/>
</dbReference>
<name>A0A2C9DCA1_9HYPH</name>
<dbReference type="InterPro" id="IPR013830">
    <property type="entry name" value="SGNH_hydro"/>
</dbReference>
<protein>
    <recommendedName>
        <fullName evidence="1">SGNH hydrolase-type esterase domain-containing protein</fullName>
    </recommendedName>
</protein>
<evidence type="ECO:0000259" key="1">
    <source>
        <dbReference type="Pfam" id="PF13472"/>
    </source>
</evidence>
<dbReference type="RefSeq" id="WP_157775778.1">
    <property type="nucleotide sequence ID" value="NZ_LT960614.1"/>
</dbReference>
<sequence length="212" mass="22784">MTRNILLFGDSNTYGTVPMVDWNDARRHSPSVRWPGIAQLNLGPDWRLIEEGLPGRTSVHDDPIEGEDRNGRRMLLGLIASHRPLDAVVIMLGTNDFKSRFSLTAEDVAGGLGVLAGMVRTSASPGMVPPKVLLVSPPPIRAVGCLTPFFTGGHEKSRRLAPLLAAVARANGAHFLDAGTVCEMSPVEGIHMEAEAHKHLGLAIAAELRAMF</sequence>
<keyword evidence="3" id="KW-1185">Reference proteome</keyword>
<gene>
    <name evidence="2" type="ORF">HDIA_4345</name>
</gene>
<dbReference type="SUPFAM" id="SSF52266">
    <property type="entry name" value="SGNH hydrolase"/>
    <property type="match status" value="1"/>
</dbReference>
<dbReference type="InterPro" id="IPR036514">
    <property type="entry name" value="SGNH_hydro_sf"/>
</dbReference>
<reference evidence="3" key="1">
    <citation type="submission" date="2017-09" db="EMBL/GenBank/DDBJ databases">
        <title>Genome sequence of Nannocystis excedens DSM 71.</title>
        <authorList>
            <person name="Blom J."/>
        </authorList>
    </citation>
    <scope>NUCLEOTIDE SEQUENCE [LARGE SCALE GENOMIC DNA]</scope>
    <source>
        <strain evidence="3">type strain: E19</strain>
    </source>
</reference>
<dbReference type="Pfam" id="PF13472">
    <property type="entry name" value="Lipase_GDSL_2"/>
    <property type="match status" value="1"/>
</dbReference>
<dbReference type="Gene3D" id="3.40.50.1110">
    <property type="entry name" value="SGNH hydrolase"/>
    <property type="match status" value="1"/>
</dbReference>
<organism evidence="2 3">
    <name type="scientific">Hartmannibacter diazotrophicus</name>
    <dbReference type="NCBI Taxonomy" id="1482074"/>
    <lineage>
        <taxon>Bacteria</taxon>
        <taxon>Pseudomonadati</taxon>
        <taxon>Pseudomonadota</taxon>
        <taxon>Alphaproteobacteria</taxon>
        <taxon>Hyphomicrobiales</taxon>
        <taxon>Pleomorphomonadaceae</taxon>
        <taxon>Hartmannibacter</taxon>
    </lineage>
</organism>
<dbReference type="CDD" id="cd01839">
    <property type="entry name" value="SGNH_arylesterase_like"/>
    <property type="match status" value="1"/>
</dbReference>
<dbReference type="EMBL" id="LT960614">
    <property type="protein sequence ID" value="SON57886.1"/>
    <property type="molecule type" value="Genomic_DNA"/>
</dbReference>
<dbReference type="KEGG" id="hdi:HDIA_4345"/>